<sequence>MPQLAEHVGAPRLLVSARIHLSRALEQRRECIRLWNEIRRDGPFSAWLVETSEDTAELWCAYRPTDALQRAVDEAAAELVAEVKNAMDAAVLGAAVANVGFGILAVDKHSMPLCFEATEFDDLPYDGQLMGLRPDQVNVLRDVQPFARDGFVGVHMRHLAQAIIRAQAGGELVSIWAGRANPQPNLPDGYALASITIDEPGLLDVPKRLAILTVSPRLPPETFSGNPSVYFDPILNAPPWPLDADDNLNRRMDALLTIVRTFIEVLEQSLRTDKATDRLDALDALMPSAPTEVWLPVRFDDPDQEEESRRAILESDQGMAIYGNDDGVMTYMALRGGRVVGREIPAAEALPPGEQYGSAVENATRAAAGRWGLPDFVLRPKVVPKGSGLREIGDGTIVSGGRGIALQVKARSTATPDSAERARSWLLKNATAGLKQARGTIRTSFQSGGMTLDNLRGRPVRLAGSRVAWVPVVVLDHPSPPREVFPAADADGPSVVMLRRDWEFLWNQLRSASAVVDYVHRVAAENETAELGSETHRYFDLANKDLQAPPSALPDWMYDGGVEPESGPLLPKDPASARDELGFRVFQRVLEDIAATDFTGDETDRVQMLAHIDRVAVTNRAELGRLLLRRLIACSQAPEGQLRVEHRLLYVDHGELHLSFTCMGKLTGYYQEMFRTWLLHRRQRFLMQSDAKGPIWPWSVGVLLTPRPSTDDRLWDTTVIATNAPPEFDDDEYHRLDAVYASVAPDDEVADLQAV</sequence>
<reference evidence="2" key="1">
    <citation type="journal article" date="2019" name="Int. J. Syst. Evol. Microbiol.">
        <title>The Global Catalogue of Microorganisms (GCM) 10K type strain sequencing project: providing services to taxonomists for standard genome sequencing and annotation.</title>
        <authorList>
            <consortium name="The Broad Institute Genomics Platform"/>
            <consortium name="The Broad Institute Genome Sequencing Center for Infectious Disease"/>
            <person name="Wu L."/>
            <person name="Ma J."/>
        </authorList>
    </citation>
    <scope>NUCLEOTIDE SEQUENCE [LARGE SCALE GENOMIC DNA]</scope>
    <source>
        <strain evidence="2">CGMCC 1.12791</strain>
    </source>
</reference>
<comment type="caution">
    <text evidence="1">The sequence shown here is derived from an EMBL/GenBank/DDBJ whole genome shotgun (WGS) entry which is preliminary data.</text>
</comment>
<evidence type="ECO:0000313" key="2">
    <source>
        <dbReference type="Proteomes" id="UP000597341"/>
    </source>
</evidence>
<dbReference type="Proteomes" id="UP000597341">
    <property type="component" value="Unassembled WGS sequence"/>
</dbReference>
<name>A0ABQ3HIN0_9ACTN</name>
<protein>
    <submittedName>
        <fullName evidence="1">Uncharacterized protein</fullName>
    </submittedName>
</protein>
<keyword evidence="2" id="KW-1185">Reference proteome</keyword>
<dbReference type="EMBL" id="BNAD01000001">
    <property type="protein sequence ID" value="GHE15857.1"/>
    <property type="molecule type" value="Genomic_DNA"/>
</dbReference>
<dbReference type="RefSeq" id="WP_191277849.1">
    <property type="nucleotide sequence ID" value="NZ_BNAD01000001.1"/>
</dbReference>
<evidence type="ECO:0000313" key="1">
    <source>
        <dbReference type="EMBL" id="GHE15857.1"/>
    </source>
</evidence>
<accession>A0ABQ3HIN0</accession>
<organism evidence="1 2">
    <name type="scientific">Nocardioides flavus</name>
    <name type="common">ex Wang et al. 2016</name>
    <dbReference type="NCBI Taxonomy" id="2058780"/>
    <lineage>
        <taxon>Bacteria</taxon>
        <taxon>Bacillati</taxon>
        <taxon>Actinomycetota</taxon>
        <taxon>Actinomycetes</taxon>
        <taxon>Propionibacteriales</taxon>
        <taxon>Nocardioidaceae</taxon>
        <taxon>Nocardioides</taxon>
    </lineage>
</organism>
<proteinExistence type="predicted"/>
<gene>
    <name evidence="1" type="ORF">GCM10011376_06040</name>
</gene>